<dbReference type="AlphaFoldDB" id="A0A6H5G8S2"/>
<protein>
    <submittedName>
        <fullName evidence="1">Uncharacterized protein</fullName>
    </submittedName>
</protein>
<keyword evidence="2" id="KW-1185">Reference proteome</keyword>
<sequence>MGFKCLLSDEDVNDNIKIRLFSVAAYRSSFRKVIQMVLFRNASVLDHQVLHRLICKMVTSLEGLGFQVAGVVTPGSLMDLQAMSLFKEQDASSDDDELKHPIAKRQFLHMIDPFYTLNAVWDEFINSPVEMFLFPGFEDTTHYAALPGDVKKLFEIRNWVTIKYQLGSETTFESRMRYRQVDQHMALRIFDAESFEALVNSASDLVTPNTQRFVQTFTLWWKLVSDNAPWTPPTTGEEGLNARNISVLEKFSCWFERWDEVEEVIAAKPNMCSFSDETVALLKQTTRSIWRLAHIYYTAVPKPLRPANIQLSQWRHSNMAALRAVELPVSLYQIRKSVKKLCGGELPAETLLNLDLPITEGVFKHDAASSCVPGEWELSVSVKSLRDMDDLLPLLVYIASHCAHKITSAPVMSCADCKSIYLTELPLPQSSVCPFVESLSGPDRLIPREYTVNLIIHAYAVFEKLFGSELSNVYPDVFVNRIWLTSVTLGDRPCLVQSIQILSKLGREEWAGAEGPAFCSRFLPGRRRSNLSSNAHFDRTVRVQSPRIQTLRSRLPFRLLDPSQQSSSQGADRIQ</sequence>
<accession>A0A6H5G8S2</accession>
<organism evidence="1 2">
    <name type="scientific">Nesidiocoris tenuis</name>
    <dbReference type="NCBI Taxonomy" id="355587"/>
    <lineage>
        <taxon>Eukaryota</taxon>
        <taxon>Metazoa</taxon>
        <taxon>Ecdysozoa</taxon>
        <taxon>Arthropoda</taxon>
        <taxon>Hexapoda</taxon>
        <taxon>Insecta</taxon>
        <taxon>Pterygota</taxon>
        <taxon>Neoptera</taxon>
        <taxon>Paraneoptera</taxon>
        <taxon>Hemiptera</taxon>
        <taxon>Heteroptera</taxon>
        <taxon>Panheteroptera</taxon>
        <taxon>Cimicomorpha</taxon>
        <taxon>Miridae</taxon>
        <taxon>Dicyphina</taxon>
        <taxon>Nesidiocoris</taxon>
    </lineage>
</organism>
<dbReference type="Proteomes" id="UP000479000">
    <property type="component" value="Unassembled WGS sequence"/>
</dbReference>
<gene>
    <name evidence="1" type="ORF">NTEN_LOCUS4937</name>
</gene>
<evidence type="ECO:0000313" key="2">
    <source>
        <dbReference type="Proteomes" id="UP000479000"/>
    </source>
</evidence>
<reference evidence="1 2" key="1">
    <citation type="submission" date="2020-02" db="EMBL/GenBank/DDBJ databases">
        <authorList>
            <person name="Ferguson B K."/>
        </authorList>
    </citation>
    <scope>NUCLEOTIDE SEQUENCE [LARGE SCALE GENOMIC DNA]</scope>
</reference>
<proteinExistence type="predicted"/>
<dbReference type="EMBL" id="CADCXU010007296">
    <property type="protein sequence ID" value="CAA9998654.1"/>
    <property type="molecule type" value="Genomic_DNA"/>
</dbReference>
<name>A0A6H5G8S2_9HEMI</name>
<evidence type="ECO:0000313" key="1">
    <source>
        <dbReference type="EMBL" id="CAA9998654.1"/>
    </source>
</evidence>